<evidence type="ECO:0008006" key="2">
    <source>
        <dbReference type="Google" id="ProtNLM"/>
    </source>
</evidence>
<evidence type="ECO:0000313" key="1">
    <source>
        <dbReference type="EMBL" id="VAX06457.1"/>
    </source>
</evidence>
<dbReference type="InterPro" id="IPR014174">
    <property type="entry name" value="CRISPR-assoc_prot_Cas6/Cmx6"/>
</dbReference>
<dbReference type="EMBL" id="UOFY01000008">
    <property type="protein sequence ID" value="VAX06457.1"/>
    <property type="molecule type" value="Genomic_DNA"/>
</dbReference>
<reference evidence="1" key="1">
    <citation type="submission" date="2018-06" db="EMBL/GenBank/DDBJ databases">
        <authorList>
            <person name="Zhirakovskaya E."/>
        </authorList>
    </citation>
    <scope>NUCLEOTIDE SEQUENCE</scope>
</reference>
<accession>A0A3B1BP77</accession>
<protein>
    <recommendedName>
        <fullName evidence="2">CRISPR-associated protein, Cas6-related</fullName>
    </recommendedName>
</protein>
<sequence>MQNFWTEDKDSQVQNTISDEVMDFVFTINCKCLPYEHMYALYQALQHVLPWLEEEKLAAIHPIYGAESGNGWLRPEGDPDELMFISRRQKLVLRMPKTRQAAIEELAGKTLDIGGHTLTLGKVEARLLSDSPIIFARFVVSDEGLDETAFLEQTVSQIQELGIQIRKMLAGKERQIITPKGILHTRSLMLADLQQEESVRLQQYGLGTHRRLGCGLFLPQKGIKPVNPDG</sequence>
<dbReference type="AlphaFoldDB" id="A0A3B1BP77"/>
<dbReference type="Pfam" id="PF09559">
    <property type="entry name" value="Cas6"/>
    <property type="match status" value="1"/>
</dbReference>
<dbReference type="NCBIfam" id="TIGR02807">
    <property type="entry name" value="cas6_cmx6"/>
    <property type="match status" value="1"/>
</dbReference>
<name>A0A3B1BP77_9ZZZZ</name>
<gene>
    <name evidence="1" type="ORF">MNBD_GAMMA25-1894</name>
</gene>
<proteinExistence type="predicted"/>
<organism evidence="1">
    <name type="scientific">hydrothermal vent metagenome</name>
    <dbReference type="NCBI Taxonomy" id="652676"/>
    <lineage>
        <taxon>unclassified sequences</taxon>
        <taxon>metagenomes</taxon>
        <taxon>ecological metagenomes</taxon>
    </lineage>
</organism>